<keyword evidence="1" id="KW-0346">Stress response</keyword>
<evidence type="ECO:0000256" key="6">
    <source>
        <dbReference type="SAM" id="MobiDB-lite"/>
    </source>
</evidence>
<dbReference type="EMBL" id="GDHC01014919">
    <property type="protein sequence ID" value="JAQ03710.1"/>
    <property type="molecule type" value="Transcribed_RNA"/>
</dbReference>
<dbReference type="SUPFAM" id="SSF49764">
    <property type="entry name" value="HSP20-like chaperones"/>
    <property type="match status" value="1"/>
</dbReference>
<evidence type="ECO:0000256" key="4">
    <source>
        <dbReference type="PROSITE-ProRule" id="PRU00285"/>
    </source>
</evidence>
<proteinExistence type="inferred from homology"/>
<protein>
    <submittedName>
        <fullName evidence="9">Protein lethal(2)essential for life</fullName>
    </submittedName>
</protein>
<keyword evidence="3" id="KW-0479">Metal-binding</keyword>
<dbReference type="InterPro" id="IPR008978">
    <property type="entry name" value="HSP20-like_chaperone"/>
</dbReference>
<sequence length="195" mass="22446">MSLLPVLFNELLDEVRRPPRSSLVDLYDQHFGLGFDDFEGPSLRSLCVPALRAGYLRPWRHLPQLDSGVSKIKSDDKEFSVKLDVNHFKPEELKVKLADDGYVVVEGEHEERSDQHGFISRQFRRRYKLPEDVMPDTFKSKLSTDGVLSLTAAKKPVKRSREREIEIIRTNEPALKKQDAEEIEAKKKRTEKTAG</sequence>
<gene>
    <name evidence="9" type="primary">l(2)efl_8</name>
    <name evidence="8" type="synonym">l(2)efl_4</name>
    <name evidence="9" type="ORF">g.56368</name>
    <name evidence="8" type="ORF">g.56369</name>
</gene>
<dbReference type="PRINTS" id="PR00299">
    <property type="entry name" value="ACRYSTALLIN"/>
</dbReference>
<dbReference type="GO" id="GO:0042026">
    <property type="term" value="P:protein refolding"/>
    <property type="evidence" value="ECO:0007669"/>
    <property type="project" value="TreeGrafter"/>
</dbReference>
<feature type="region of interest" description="Disordered" evidence="6">
    <location>
        <begin position="170"/>
        <end position="195"/>
    </location>
</feature>
<dbReference type="GO" id="GO:0005634">
    <property type="term" value="C:nucleus"/>
    <property type="evidence" value="ECO:0007669"/>
    <property type="project" value="TreeGrafter"/>
</dbReference>
<dbReference type="GO" id="GO:0046872">
    <property type="term" value="F:metal ion binding"/>
    <property type="evidence" value="ECO:0007669"/>
    <property type="project" value="UniProtKB-KW"/>
</dbReference>
<name>A0A146LAQ3_LYGHE</name>
<evidence type="ECO:0000313" key="9">
    <source>
        <dbReference type="EMBL" id="JAQ03710.1"/>
    </source>
</evidence>
<dbReference type="PANTHER" id="PTHR45640">
    <property type="entry name" value="HEAT SHOCK PROTEIN HSP-12.2-RELATED"/>
    <property type="match status" value="1"/>
</dbReference>
<evidence type="ECO:0000313" key="8">
    <source>
        <dbReference type="EMBL" id="JAQ01758.1"/>
    </source>
</evidence>
<reference evidence="9" key="1">
    <citation type="journal article" date="2016" name="Gigascience">
        <title>De novo construction of an expanded transcriptome assembly for the western tarnished plant bug, Lygus hesperus.</title>
        <authorList>
            <person name="Tassone E.E."/>
            <person name="Geib S.M."/>
            <person name="Hall B."/>
            <person name="Fabrick J.A."/>
            <person name="Brent C.S."/>
            <person name="Hull J.J."/>
        </authorList>
    </citation>
    <scope>NUCLEOTIDE SEQUENCE</scope>
</reference>
<dbReference type="InterPro" id="IPR055269">
    <property type="entry name" value="Alpha-crystallin/HSP_16"/>
</dbReference>
<evidence type="ECO:0000259" key="7">
    <source>
        <dbReference type="PROSITE" id="PS01031"/>
    </source>
</evidence>
<dbReference type="InterPro" id="IPR001436">
    <property type="entry name" value="Alpha-crystallin/sHSP_animal"/>
</dbReference>
<dbReference type="EMBL" id="GDHC01016871">
    <property type="protein sequence ID" value="JAQ01758.1"/>
    <property type="molecule type" value="Transcribed_RNA"/>
</dbReference>
<feature type="binding site" evidence="3">
    <location>
        <position position="111"/>
    </location>
    <ligand>
        <name>Zn(2+)</name>
        <dbReference type="ChEBI" id="CHEBI:29105"/>
        <label>1</label>
    </ligand>
</feature>
<dbReference type="GO" id="GO:0051082">
    <property type="term" value="F:unfolded protein binding"/>
    <property type="evidence" value="ECO:0007669"/>
    <property type="project" value="TreeGrafter"/>
</dbReference>
<evidence type="ECO:0000256" key="2">
    <source>
        <dbReference type="PIRNR" id="PIRNR036514"/>
    </source>
</evidence>
<dbReference type="PIRSF" id="PIRSF036514">
    <property type="entry name" value="Sm_HSP_B1"/>
    <property type="match status" value="1"/>
</dbReference>
<feature type="binding site" evidence="3">
    <location>
        <position position="109"/>
    </location>
    <ligand>
        <name>Zn(2+)</name>
        <dbReference type="ChEBI" id="CHEBI:29105"/>
        <label>1</label>
    </ligand>
</feature>
<dbReference type="GO" id="GO:0005737">
    <property type="term" value="C:cytoplasm"/>
    <property type="evidence" value="ECO:0007669"/>
    <property type="project" value="TreeGrafter"/>
</dbReference>
<dbReference type="Pfam" id="PF00011">
    <property type="entry name" value="HSP20"/>
    <property type="match status" value="1"/>
</dbReference>
<comment type="similarity">
    <text evidence="2 4 5">Belongs to the small heat shock protein (HSP20) family.</text>
</comment>
<dbReference type="AlphaFoldDB" id="A0A146LAQ3"/>
<evidence type="ECO:0000256" key="1">
    <source>
        <dbReference type="ARBA" id="ARBA00023016"/>
    </source>
</evidence>
<dbReference type="CDD" id="cd06526">
    <property type="entry name" value="metazoan_ACD"/>
    <property type="match status" value="1"/>
</dbReference>
<feature type="binding site" evidence="3">
    <location>
        <position position="116"/>
    </location>
    <ligand>
        <name>Zn(2+)</name>
        <dbReference type="ChEBI" id="CHEBI:29105"/>
        <label>1</label>
    </ligand>
</feature>
<organism evidence="9">
    <name type="scientific">Lygus hesperus</name>
    <name type="common">Western plant bug</name>
    <dbReference type="NCBI Taxonomy" id="30085"/>
    <lineage>
        <taxon>Eukaryota</taxon>
        <taxon>Metazoa</taxon>
        <taxon>Ecdysozoa</taxon>
        <taxon>Arthropoda</taxon>
        <taxon>Hexapoda</taxon>
        <taxon>Insecta</taxon>
        <taxon>Pterygota</taxon>
        <taxon>Neoptera</taxon>
        <taxon>Paraneoptera</taxon>
        <taxon>Hemiptera</taxon>
        <taxon>Heteroptera</taxon>
        <taxon>Panheteroptera</taxon>
        <taxon>Cimicomorpha</taxon>
        <taxon>Miridae</taxon>
        <taxon>Mirini</taxon>
        <taxon>Lygus</taxon>
    </lineage>
</organism>
<feature type="domain" description="SHSP" evidence="7">
    <location>
        <begin position="60"/>
        <end position="170"/>
    </location>
</feature>
<dbReference type="PROSITE" id="PS01031">
    <property type="entry name" value="SHSP"/>
    <property type="match status" value="1"/>
</dbReference>
<evidence type="ECO:0000256" key="3">
    <source>
        <dbReference type="PIRSR" id="PIRSR036514-1"/>
    </source>
</evidence>
<evidence type="ECO:0000256" key="5">
    <source>
        <dbReference type="RuleBase" id="RU003616"/>
    </source>
</evidence>
<dbReference type="GO" id="GO:0009408">
    <property type="term" value="P:response to heat"/>
    <property type="evidence" value="ECO:0007669"/>
    <property type="project" value="UniProtKB-ARBA"/>
</dbReference>
<accession>A0A146LAQ3</accession>
<dbReference type="PANTHER" id="PTHR45640:SF13">
    <property type="entry name" value="HEAT SHOCK PROTEIN 22-RELATED"/>
    <property type="match status" value="1"/>
</dbReference>
<dbReference type="Gene3D" id="2.60.40.790">
    <property type="match status" value="1"/>
</dbReference>
<keyword evidence="3" id="KW-0862">Zinc</keyword>
<dbReference type="InterPro" id="IPR002068">
    <property type="entry name" value="A-crystallin/Hsp20_dom"/>
</dbReference>